<reference evidence="3 4" key="1">
    <citation type="submission" date="2018-08" db="EMBL/GenBank/DDBJ databases">
        <title>A genome reference for cultivated species of the human gut microbiota.</title>
        <authorList>
            <person name="Zou Y."/>
            <person name="Xue W."/>
            <person name="Luo G."/>
        </authorList>
    </citation>
    <scope>NUCLEOTIDE SEQUENCE [LARGE SCALE GENOMIC DNA]</scope>
    <source>
        <strain evidence="3 4">AM25-1</strain>
    </source>
</reference>
<protein>
    <submittedName>
        <fullName evidence="3">Uncharacterized protein</fullName>
    </submittedName>
</protein>
<evidence type="ECO:0000256" key="2">
    <source>
        <dbReference type="SAM" id="Phobius"/>
    </source>
</evidence>
<keyword evidence="2" id="KW-0812">Transmembrane</keyword>
<keyword evidence="2" id="KW-0472">Membrane</keyword>
<name>A0A414Q243_FUSMR</name>
<keyword evidence="2" id="KW-1133">Transmembrane helix</keyword>
<organism evidence="3 4">
    <name type="scientific">Fusobacterium mortiferum</name>
    <dbReference type="NCBI Taxonomy" id="850"/>
    <lineage>
        <taxon>Bacteria</taxon>
        <taxon>Fusobacteriati</taxon>
        <taxon>Fusobacteriota</taxon>
        <taxon>Fusobacteriia</taxon>
        <taxon>Fusobacteriales</taxon>
        <taxon>Fusobacteriaceae</taxon>
        <taxon>Fusobacterium</taxon>
    </lineage>
</organism>
<sequence length="1480" mass="168363">MTDFFKKHRKKTIFVTFLFLLFFGGWWTVKYNLPKTVEVVVRLFLGPTFKSSDIIFEKNKVIVKDFVLADGDEVIIDTPQVDILYSEESLKKLRIEEIIINGGIANITRRKNGDINIVAAFTGSSEEETETTQEKKSEKEKPYEPGISIPIDRITGKNVTTVFRDLGYRLPIEQTAFDTNGYLTFSKTEGIALHFVGNNKEEIYDFAFSTAKEPYSMTIKLSNINVKTELAQYGYDGKEVSYEGGLLNMDLTIASSGMSGWIAFDGVDVKYIDLDDTIKEAKGRVEFKPEGIFLNAKALVFDKPEEFFLSFKDGELNIDFDLANIKKKNLEKLSYLKGVDLPFEELNVDRVKFNLNMKEELKVNIDTFIKRVEIENLNLIDTKVNFLYDKDGIHLPKIYTVLNQLNEKKEIALSEEINGALNFWEGKGDLSLNIKNINNKNYIPNFDGKLEFQILEKEIKLKLNSNIINLMGQYLSEEKKFQLDKEKEYFLEYDLNSKKLTTGEGEIKFSLFNNNFLLDYSVYNNGINLKSFSLLENNKKELDITGNIYLDTFVYDLKIKGEDLHFKELLGEKNAELTGNFSGNIIGEKDKFNGELNIESISGKYFGVLKDLSGKLIFSKEKNLFLEFNGEIGKVSYDDYELNGLNLVARLKDNIFEIKNFNNQLLDISGNINLNNETINLNTKIQDLSLKKFKIEKPEIRINDVIGKIEGKLSNPKGKLFLNDIEIILENNEKIGVNGELGYSNNNLFIKQLKVNNNIIKGNYSLKDNSYNATINLIEENIGRYYGNSSLKYRVIGTAKIRGKEKNISASLKSTVDKVYISGNRLPNIYIESEYTAENLTDGIVKIKEVTLSNQKLENLVTIVGDYDIVNSNLDSRIKKQILPLDKLQEYIPIENLEGELLLEGRFGGKIDELSYQLNILSNKLGVKGIFFNNLKVLLDGDLEKLNLNEFSFKYLDNLFYSKGYYDILNNKYLYDAEANDINLDFLNIFLEGYGIRNVQGFSTFKIRVRENENRGFLRIRNFNLENKDLFLKLEEFNSTIKLEGNNLFIDNFQGKLNEGNIKLTGELNIPTLKEVSENPYYKEELKYKFNLKLDNIKYKYGNMFGVNFNTDVSVVGNKIFGDIEIIDGVVNEIPNTSKSLFQKIKEFLFKSSSETVVQSEDLGSDFKIETVFENSLEINLGVKIKNGIKLDIQTLNSFVGDIKGNVLGNGVLSGKSGKYSFLGNIEVIGGSLNVNDNTFYLDRALVMFNDQKTYLPKVNPNLLIDAKVDVQDEQLGLSLNGNLDNLRFNISSKNGSSSGNLNSLLTDTNSLEGENGATTTLITNVIGGQLTQVLKPVSNLIKNTLNISKFRISSNLLSEQNKGENTNEEAQSRLRLGAVLEAEDNIYKDKIWWVAKGTLLEDDNTESEKRSNDSGALKEYDFSLEYRFDTTKSIGIGVGKLPEDRKKSSDKDSKEGLNYHIDFKFEKKYDSLIDIFINK</sequence>
<evidence type="ECO:0000313" key="4">
    <source>
        <dbReference type="Proteomes" id="UP000284676"/>
    </source>
</evidence>
<evidence type="ECO:0000256" key="1">
    <source>
        <dbReference type="SAM" id="MobiDB-lite"/>
    </source>
</evidence>
<dbReference type="EMBL" id="QRHL01000001">
    <property type="protein sequence ID" value="RHF74870.1"/>
    <property type="molecule type" value="Genomic_DNA"/>
</dbReference>
<dbReference type="Proteomes" id="UP000284676">
    <property type="component" value="Unassembled WGS sequence"/>
</dbReference>
<feature type="compositionally biased region" description="Basic and acidic residues" evidence="1">
    <location>
        <begin position="132"/>
        <end position="143"/>
    </location>
</feature>
<feature type="region of interest" description="Disordered" evidence="1">
    <location>
        <begin position="124"/>
        <end position="144"/>
    </location>
</feature>
<dbReference type="RefSeq" id="WP_118233843.1">
    <property type="nucleotide sequence ID" value="NZ_QRHL01000001.1"/>
</dbReference>
<comment type="caution">
    <text evidence="3">The sequence shown here is derived from an EMBL/GenBank/DDBJ whole genome shotgun (WGS) entry which is preliminary data.</text>
</comment>
<proteinExistence type="predicted"/>
<gene>
    <name evidence="3" type="ORF">DW663_00325</name>
</gene>
<feature type="transmembrane region" description="Helical" evidence="2">
    <location>
        <begin position="12"/>
        <end position="29"/>
    </location>
</feature>
<accession>A0A414Q243</accession>
<evidence type="ECO:0000313" key="3">
    <source>
        <dbReference type="EMBL" id="RHF74870.1"/>
    </source>
</evidence>